<dbReference type="PANTHER" id="PTHR31669:SF304">
    <property type="entry name" value="PROTEIN FAR1-RELATED SEQUENCE"/>
    <property type="match status" value="1"/>
</dbReference>
<comment type="function">
    <text evidence="2">Putative transcription activator involved in regulating light control of development.</text>
</comment>
<dbReference type="GO" id="GO:0005634">
    <property type="term" value="C:nucleus"/>
    <property type="evidence" value="ECO:0007669"/>
    <property type="project" value="UniProtKB-SubCell"/>
</dbReference>
<accession>A0AAD8GTT1</accession>
<proteinExistence type="inferred from homology"/>
<keyword evidence="5" id="KW-1185">Reference proteome</keyword>
<dbReference type="AlphaFoldDB" id="A0AAD8GTT1"/>
<feature type="domain" description="SWIM-type" evidence="3">
    <location>
        <begin position="102"/>
        <end position="150"/>
    </location>
</feature>
<comment type="subcellular location">
    <subcellularLocation>
        <location evidence="2">Nucleus</location>
    </subcellularLocation>
</comment>
<dbReference type="GO" id="GO:0006355">
    <property type="term" value="P:regulation of DNA-templated transcription"/>
    <property type="evidence" value="ECO:0007669"/>
    <property type="project" value="UniProtKB-UniRule"/>
</dbReference>
<reference evidence="4" key="2">
    <citation type="submission" date="2023-05" db="EMBL/GenBank/DDBJ databases">
        <authorList>
            <person name="Schelkunov M.I."/>
        </authorList>
    </citation>
    <scope>NUCLEOTIDE SEQUENCE</scope>
    <source>
        <strain evidence="4">Hsosn_3</strain>
        <tissue evidence="4">Leaf</tissue>
    </source>
</reference>
<comment type="similarity">
    <text evidence="2">Belongs to the FHY3/FAR1 family.</text>
</comment>
<dbReference type="InterPro" id="IPR007527">
    <property type="entry name" value="Znf_SWIM"/>
</dbReference>
<keyword evidence="2" id="KW-0479">Metal-binding</keyword>
<dbReference type="Proteomes" id="UP001237642">
    <property type="component" value="Unassembled WGS sequence"/>
</dbReference>
<keyword evidence="2" id="KW-0539">Nucleus</keyword>
<dbReference type="PROSITE" id="PS50966">
    <property type="entry name" value="ZF_SWIM"/>
    <property type="match status" value="1"/>
</dbReference>
<evidence type="ECO:0000256" key="2">
    <source>
        <dbReference type="RuleBase" id="RU367018"/>
    </source>
</evidence>
<evidence type="ECO:0000313" key="4">
    <source>
        <dbReference type="EMBL" id="KAK1354471.1"/>
    </source>
</evidence>
<organism evidence="4 5">
    <name type="scientific">Heracleum sosnowskyi</name>
    <dbReference type="NCBI Taxonomy" id="360622"/>
    <lineage>
        <taxon>Eukaryota</taxon>
        <taxon>Viridiplantae</taxon>
        <taxon>Streptophyta</taxon>
        <taxon>Embryophyta</taxon>
        <taxon>Tracheophyta</taxon>
        <taxon>Spermatophyta</taxon>
        <taxon>Magnoliopsida</taxon>
        <taxon>eudicotyledons</taxon>
        <taxon>Gunneridae</taxon>
        <taxon>Pentapetalae</taxon>
        <taxon>asterids</taxon>
        <taxon>campanulids</taxon>
        <taxon>Apiales</taxon>
        <taxon>Apiaceae</taxon>
        <taxon>Apioideae</taxon>
        <taxon>apioid superclade</taxon>
        <taxon>Tordylieae</taxon>
        <taxon>Tordyliinae</taxon>
        <taxon>Heracleum</taxon>
    </lineage>
</organism>
<dbReference type="GO" id="GO:0008270">
    <property type="term" value="F:zinc ion binding"/>
    <property type="evidence" value="ECO:0007669"/>
    <property type="project" value="UniProtKB-UniRule"/>
</dbReference>
<reference evidence="4" key="1">
    <citation type="submission" date="2023-02" db="EMBL/GenBank/DDBJ databases">
        <title>Genome of toxic invasive species Heracleum sosnowskyi carries increased number of genes despite the absence of recent whole-genome duplications.</title>
        <authorList>
            <person name="Schelkunov M."/>
            <person name="Shtratnikova V."/>
            <person name="Makarenko M."/>
            <person name="Klepikova A."/>
            <person name="Omelchenko D."/>
            <person name="Novikova G."/>
            <person name="Obukhova E."/>
            <person name="Bogdanov V."/>
            <person name="Penin A."/>
            <person name="Logacheva M."/>
        </authorList>
    </citation>
    <scope>NUCLEOTIDE SEQUENCE</scope>
    <source>
        <strain evidence="4">Hsosn_3</strain>
        <tissue evidence="4">Leaf</tissue>
    </source>
</reference>
<evidence type="ECO:0000259" key="3">
    <source>
        <dbReference type="PROSITE" id="PS50966"/>
    </source>
</evidence>
<gene>
    <name evidence="4" type="ORF">POM88_047727</name>
</gene>
<evidence type="ECO:0000256" key="1">
    <source>
        <dbReference type="PROSITE-ProRule" id="PRU00325"/>
    </source>
</evidence>
<name>A0AAD8GTT1_9APIA</name>
<keyword evidence="1 2" id="KW-0863">Zinc-finger</keyword>
<sequence length="311" mass="36073">MKSSQRSESINAFFDGFVHSSTPLLEFVDQYDNAIADRREKEEDQDFICMMTKPDLTKVTPIESYVSQIYTKNVFVRFKEQFDCVFHCLHKKLKKDGDKSTYQVTHRFDDKVVSHVVNVTSDCNFECSCAKFETAGLLCKHILYLMGKKYDFTSIPEKYILPRWTLNARYTTSSKVDHILEESQKKSRQKTVSALEIWNFRTYIDRIFDKAVRRREFLVAATNCLDNLSEQIDVIEAKKYDIFTEVTEVSRQTTSTSQISQITVRDPIKCKTKGRPKKATRILSGKQASQLQVKTRLCRKCDGPGHDSRNC</sequence>
<keyword evidence="2" id="KW-0862">Zinc</keyword>
<comment type="caution">
    <text evidence="4">The sequence shown here is derived from an EMBL/GenBank/DDBJ whole genome shotgun (WGS) entry which is preliminary data.</text>
</comment>
<dbReference type="PANTHER" id="PTHR31669">
    <property type="entry name" value="PROTEIN FAR1-RELATED SEQUENCE 10-RELATED"/>
    <property type="match status" value="1"/>
</dbReference>
<dbReference type="InterPro" id="IPR031052">
    <property type="entry name" value="FHY3/FAR1"/>
</dbReference>
<evidence type="ECO:0000313" key="5">
    <source>
        <dbReference type="Proteomes" id="UP001237642"/>
    </source>
</evidence>
<dbReference type="EMBL" id="JAUIZM010000011">
    <property type="protein sequence ID" value="KAK1354471.1"/>
    <property type="molecule type" value="Genomic_DNA"/>
</dbReference>
<protein>
    <recommendedName>
        <fullName evidence="2">Protein FAR1-RELATED SEQUENCE</fullName>
    </recommendedName>
</protein>